<dbReference type="PANTHER" id="PTHR32097:SF4">
    <property type="entry name" value="GENERAL STRESS PROTEIN 16U"/>
    <property type="match status" value="1"/>
</dbReference>
<evidence type="ECO:0000313" key="4">
    <source>
        <dbReference type="EMBL" id="UZX22077.1"/>
    </source>
</evidence>
<evidence type="ECO:0000256" key="1">
    <source>
        <dbReference type="ARBA" id="ARBA00008775"/>
    </source>
</evidence>
<evidence type="ECO:0000313" key="5">
    <source>
        <dbReference type="Proteomes" id="UP001164506"/>
    </source>
</evidence>
<keyword evidence="5" id="KW-1185">Reference proteome</keyword>
<dbReference type="RefSeq" id="WP_267258907.1">
    <property type="nucleotide sequence ID" value="NZ_CP084204.1"/>
</dbReference>
<gene>
    <name evidence="4" type="ORF">LDH80_15675</name>
</gene>
<dbReference type="EMBL" id="CP084204">
    <property type="protein sequence ID" value="UZX22077.1"/>
    <property type="molecule type" value="Genomic_DNA"/>
</dbReference>
<reference evidence="4" key="1">
    <citation type="submission" date="2021-09" db="EMBL/GenBank/DDBJ databases">
        <title>Complete genome sequence and metabolic characterization of Streptomyces tanashiensis DSM 731 the producer of antibacterial Kalafungin and diverse secondary metabolites.</title>
        <authorList>
            <person name="Abbasi M.N."/>
            <person name="Anwar M.N."/>
            <person name="Alam K."/>
            <person name="Shoaib M."/>
            <person name="Lin Z."/>
            <person name="Hayat M."/>
            <person name="Ali M.I."/>
            <person name="Malik H.M.T."/>
            <person name="Ahmed I."/>
            <person name="Li A."/>
            <person name="Hailong Wang H."/>
            <person name="Zhang Y."/>
        </authorList>
    </citation>
    <scope>NUCLEOTIDE SEQUENCE</scope>
    <source>
        <strain evidence="4">Kala</strain>
    </source>
</reference>
<evidence type="ECO:0000256" key="2">
    <source>
        <dbReference type="SAM" id="MobiDB-lite"/>
    </source>
</evidence>
<dbReference type="PANTHER" id="PTHR32097">
    <property type="entry name" value="CAMP-BINDING PROTEIN 1-RELATED"/>
    <property type="match status" value="1"/>
</dbReference>
<dbReference type="Proteomes" id="UP001164506">
    <property type="component" value="Chromosome"/>
</dbReference>
<dbReference type="InterPro" id="IPR003325">
    <property type="entry name" value="TerD"/>
</dbReference>
<name>A0ABY6QZK0_9ACTN</name>
<protein>
    <submittedName>
        <fullName evidence="4">TerD family protein</fullName>
    </submittedName>
</protein>
<sequence length="492" mass="52317">MMRGLVKGDNAFVPTAPLRVAVRNGVDVAVLLLAEGGRVRGDADIVFHGAPVHSSGAVRLSEGGDGDGTVWLETGLPAVEEDITRVLVVASTESGTLRDVEGLSVAVLGTDGTAVVGYEVTDAGGETAMVLAELYRRAGGWKFRAVGQGYLDGLTGLAVDHGVDVPEDHGTEVAPDHGVDVPEDHGTEVAPDHGVDVPEDHGTEVAPDHGVDVPEDHGTEVAVDHGADVTEEAPVENRAPETRAPEPRAPEPDLPPSPPQAVAKVVEPPARVPAAPAPAPFPEPVADWTFGAFFEPHTLSGPGNDVISVEGLPPGPVVVELALRTEGYTGVWTLTPDNREDDLLVNSTEENFRGRLLVVVPENGRLRLKLRADGPWQARVLPLAAARRLSEETMEGWGPDVLLHTGGTADAALHYRGSSNFIVDVFELAEHDDPTVLPDARPGYINEIGRRRETLELPEGPLLVHLARADGPWRARLKQPRAATAWLRRARR</sequence>
<organism evidence="4 5">
    <name type="scientific">Streptomyces tanashiensis</name>
    <dbReference type="NCBI Taxonomy" id="67367"/>
    <lineage>
        <taxon>Bacteria</taxon>
        <taxon>Bacillati</taxon>
        <taxon>Actinomycetota</taxon>
        <taxon>Actinomycetes</taxon>
        <taxon>Kitasatosporales</taxon>
        <taxon>Streptomycetaceae</taxon>
        <taxon>Streptomyces</taxon>
    </lineage>
</organism>
<comment type="similarity">
    <text evidence="1">Belongs to the CAPAB/TerDEXZ family.</text>
</comment>
<dbReference type="Pfam" id="PF02342">
    <property type="entry name" value="TerD"/>
    <property type="match status" value="1"/>
</dbReference>
<feature type="compositionally biased region" description="Basic and acidic residues" evidence="2">
    <location>
        <begin position="180"/>
        <end position="228"/>
    </location>
</feature>
<dbReference type="InterPro" id="IPR051324">
    <property type="entry name" value="Stress/Tellurium_Resist"/>
</dbReference>
<dbReference type="CDD" id="cd06974">
    <property type="entry name" value="TerD_like"/>
    <property type="match status" value="1"/>
</dbReference>
<accession>A0ABY6QZK0</accession>
<dbReference type="Gene3D" id="2.60.60.30">
    <property type="entry name" value="sav2460 like domains"/>
    <property type="match status" value="1"/>
</dbReference>
<feature type="compositionally biased region" description="Basic and acidic residues" evidence="2">
    <location>
        <begin position="238"/>
        <end position="251"/>
    </location>
</feature>
<feature type="domain" description="TerD" evidence="3">
    <location>
        <begin position="26"/>
        <end position="160"/>
    </location>
</feature>
<dbReference type="GeneID" id="95600905"/>
<evidence type="ECO:0000259" key="3">
    <source>
        <dbReference type="Pfam" id="PF02342"/>
    </source>
</evidence>
<proteinExistence type="inferred from homology"/>
<feature type="region of interest" description="Disordered" evidence="2">
    <location>
        <begin position="180"/>
        <end position="262"/>
    </location>
</feature>